<sequence length="134" mass="14991">MDEKGFTIEVTSRYEGWWRYNAALMCGCFDAAGRRIGFASSASTVADVGSNLTERPADIAADRTAALQTMPCDHLVLYLYIIPHTLPADNEIDATRPFGIEVRISYAGRRLRTEKREINQWSGASVEMRVDSKK</sequence>
<reference evidence="1 2" key="1">
    <citation type="journal article" date="2019" name="Nat. Med.">
        <title>A library of human gut bacterial isolates paired with longitudinal multiomics data enables mechanistic microbiome research.</title>
        <authorList>
            <person name="Poyet M."/>
            <person name="Groussin M."/>
            <person name="Gibbons S.M."/>
            <person name="Avila-Pacheco J."/>
            <person name="Jiang X."/>
            <person name="Kearney S.M."/>
            <person name="Perrotta A.R."/>
            <person name="Berdy B."/>
            <person name="Zhao S."/>
            <person name="Lieberman T.D."/>
            <person name="Swanson P.K."/>
            <person name="Smith M."/>
            <person name="Roesemann S."/>
            <person name="Alexander J.E."/>
            <person name="Rich S.A."/>
            <person name="Livny J."/>
            <person name="Vlamakis H."/>
            <person name="Clish C."/>
            <person name="Bullock K."/>
            <person name="Deik A."/>
            <person name="Scott J."/>
            <person name="Pierce K.A."/>
            <person name="Xavier R.J."/>
            <person name="Alm E.J."/>
        </authorList>
    </citation>
    <scope>NUCLEOTIDE SEQUENCE [LARGE SCALE GENOMIC DNA]</scope>
    <source>
        <strain evidence="1 2">BIOML-A2</strain>
    </source>
</reference>
<dbReference type="Proteomes" id="UP000323567">
    <property type="component" value="Unassembled WGS sequence"/>
</dbReference>
<proteinExistence type="predicted"/>
<gene>
    <name evidence="1" type="ORF">F2Y13_14485</name>
</gene>
<dbReference type="AlphaFoldDB" id="A0A5B3FWN5"/>
<dbReference type="EMBL" id="VVXK01000031">
    <property type="protein sequence ID" value="KAA2365793.1"/>
    <property type="molecule type" value="Genomic_DNA"/>
</dbReference>
<comment type="caution">
    <text evidence="1">The sequence shown here is derived from an EMBL/GenBank/DDBJ whole genome shotgun (WGS) entry which is preliminary data.</text>
</comment>
<dbReference type="RefSeq" id="WP_149887872.1">
    <property type="nucleotide sequence ID" value="NZ_CATYVA010000014.1"/>
</dbReference>
<evidence type="ECO:0000313" key="2">
    <source>
        <dbReference type="Proteomes" id="UP000323567"/>
    </source>
</evidence>
<name>A0A5B3FWN5_9BACT</name>
<protein>
    <submittedName>
        <fullName evidence="1">Uncharacterized protein</fullName>
    </submittedName>
</protein>
<accession>A0A5B3FWN5</accession>
<organism evidence="1 2">
    <name type="scientific">Alistipes shahii</name>
    <dbReference type="NCBI Taxonomy" id="328814"/>
    <lineage>
        <taxon>Bacteria</taxon>
        <taxon>Pseudomonadati</taxon>
        <taxon>Bacteroidota</taxon>
        <taxon>Bacteroidia</taxon>
        <taxon>Bacteroidales</taxon>
        <taxon>Rikenellaceae</taxon>
        <taxon>Alistipes</taxon>
    </lineage>
</organism>
<evidence type="ECO:0000313" key="1">
    <source>
        <dbReference type="EMBL" id="KAA2365793.1"/>
    </source>
</evidence>